<feature type="domain" description="FAD dependent oxidoreductase" evidence="2">
    <location>
        <begin position="7"/>
        <end position="56"/>
    </location>
</feature>
<dbReference type="InterPro" id="IPR036188">
    <property type="entry name" value="FAD/NAD-bd_sf"/>
</dbReference>
<reference evidence="4" key="1">
    <citation type="submission" date="2017-12" db="EMBL/GenBank/DDBJ databases">
        <title>Draft genome sequence of Telmatospirillum siberiense 26-4b1T, an acidotolerant peatland alphaproteobacterium potentially involved in sulfur cycling.</title>
        <authorList>
            <person name="Hausmann B."/>
            <person name="Pjevac P."/>
            <person name="Schreck K."/>
            <person name="Herbold C.W."/>
            <person name="Daims H."/>
            <person name="Wagner M."/>
            <person name="Pester M."/>
            <person name="Loy A."/>
        </authorList>
    </citation>
    <scope>NUCLEOTIDE SEQUENCE [LARGE SCALE GENOMIC DNA]</scope>
    <source>
        <strain evidence="4">26-4b1</strain>
    </source>
</reference>
<dbReference type="Gene3D" id="3.50.50.60">
    <property type="entry name" value="FAD/NAD(P)-binding domain"/>
    <property type="match status" value="2"/>
</dbReference>
<accession>A0A2N3PTZ6</accession>
<dbReference type="AlphaFoldDB" id="A0A2N3PTZ6"/>
<evidence type="ECO:0000259" key="2">
    <source>
        <dbReference type="Pfam" id="PF01266"/>
    </source>
</evidence>
<organism evidence="3 4">
    <name type="scientific">Telmatospirillum siberiense</name>
    <dbReference type="NCBI Taxonomy" id="382514"/>
    <lineage>
        <taxon>Bacteria</taxon>
        <taxon>Pseudomonadati</taxon>
        <taxon>Pseudomonadota</taxon>
        <taxon>Alphaproteobacteria</taxon>
        <taxon>Rhodospirillales</taxon>
        <taxon>Rhodospirillaceae</taxon>
        <taxon>Telmatospirillum</taxon>
    </lineage>
</organism>
<evidence type="ECO:0000313" key="4">
    <source>
        <dbReference type="Proteomes" id="UP000233293"/>
    </source>
</evidence>
<keyword evidence="4" id="KW-1185">Reference proteome</keyword>
<comment type="caution">
    <text evidence="3">The sequence shown here is derived from an EMBL/GenBank/DDBJ whole genome shotgun (WGS) entry which is preliminary data.</text>
</comment>
<dbReference type="RefSeq" id="WP_101251341.1">
    <property type="nucleotide sequence ID" value="NZ_PIUM01000016.1"/>
</dbReference>
<gene>
    <name evidence="3" type="ORF">CWS72_14500</name>
</gene>
<keyword evidence="1" id="KW-0560">Oxidoreductase</keyword>
<evidence type="ECO:0000256" key="1">
    <source>
        <dbReference type="ARBA" id="ARBA00023002"/>
    </source>
</evidence>
<name>A0A2N3PTZ6_9PROT</name>
<dbReference type="GO" id="GO:0016491">
    <property type="term" value="F:oxidoreductase activity"/>
    <property type="evidence" value="ECO:0007669"/>
    <property type="project" value="UniProtKB-KW"/>
</dbReference>
<dbReference type="Pfam" id="PF01266">
    <property type="entry name" value="DAO"/>
    <property type="match status" value="1"/>
</dbReference>
<dbReference type="SUPFAM" id="SSF51905">
    <property type="entry name" value="FAD/NAD(P)-binding domain"/>
    <property type="match status" value="1"/>
</dbReference>
<proteinExistence type="predicted"/>
<dbReference type="EMBL" id="PIUM01000016">
    <property type="protein sequence ID" value="PKU23885.1"/>
    <property type="molecule type" value="Genomic_DNA"/>
</dbReference>
<dbReference type="Proteomes" id="UP000233293">
    <property type="component" value="Unassembled WGS sequence"/>
</dbReference>
<protein>
    <recommendedName>
        <fullName evidence="2">FAD dependent oxidoreductase domain-containing protein</fullName>
    </recommendedName>
</protein>
<dbReference type="PRINTS" id="PR00411">
    <property type="entry name" value="PNDRDTASEI"/>
</dbReference>
<evidence type="ECO:0000313" key="3">
    <source>
        <dbReference type="EMBL" id="PKU23885.1"/>
    </source>
</evidence>
<sequence>MESYRFDLVVVGAGIAGLTAAAAAAARGLRVGVVNAGFGLFVFGAGCVESRQLLPNEAPEKLGEAIEFFCDLTRRAGCPFRGGLDERRHLPTIMGSFQTIALAPFYLWNGDAAAQVRAAVVGIKGLSSFDAQFATERLNHNARRQDLNTSYVAREIELSWMPGTTATTLQLANRFDRDADFRRELQQALEPITRDTDLIILPGMLGLRSGLNEISDFERALDCPLCELPTLPPSVPGVRLSNAIERYLRKSGVEFFSGFPVRKIDLDGGRCQAVQIDAPARPLRLVGDEVILASGQFSAPLLGAEFFGVDGWLRPITRSGAVIAENLHVAGALLRSTGGHGGNERAILTGYRAGMSVAGQGGRHAAE</sequence>
<dbReference type="InterPro" id="IPR006076">
    <property type="entry name" value="FAD-dep_OxRdtase"/>
</dbReference>
<dbReference type="OrthoDB" id="140595at2"/>